<feature type="transmembrane region" description="Helical" evidence="5">
    <location>
        <begin position="224"/>
        <end position="244"/>
    </location>
</feature>
<keyword evidence="8" id="KW-1185">Reference proteome</keyword>
<gene>
    <name evidence="7" type="ORF">DSM104329_05448</name>
</gene>
<evidence type="ECO:0000256" key="3">
    <source>
        <dbReference type="ARBA" id="ARBA00022989"/>
    </source>
</evidence>
<dbReference type="PANTHER" id="PTHR31310">
    <property type="match status" value="1"/>
</dbReference>
<dbReference type="Pfam" id="PF14378">
    <property type="entry name" value="PAP2_3"/>
    <property type="match status" value="1"/>
</dbReference>
<dbReference type="AlphaFoldDB" id="A0A9E7C2Y4"/>
<feature type="transmembrane region" description="Helical" evidence="5">
    <location>
        <begin position="45"/>
        <end position="64"/>
    </location>
</feature>
<evidence type="ECO:0000313" key="8">
    <source>
        <dbReference type="Proteomes" id="UP001162834"/>
    </source>
</evidence>
<evidence type="ECO:0000256" key="1">
    <source>
        <dbReference type="ARBA" id="ARBA00004141"/>
    </source>
</evidence>
<accession>A0A9E7C2Y4</accession>
<feature type="transmembrane region" description="Helical" evidence="5">
    <location>
        <begin position="132"/>
        <end position="156"/>
    </location>
</feature>
<dbReference type="CDD" id="cd03386">
    <property type="entry name" value="PAP2_Aur1_like"/>
    <property type="match status" value="1"/>
</dbReference>
<sequence>MVEEAAVQPRRWPERVLTLGAPVVFLVAFGISLATEGMPLARDKFFFWLVLGIAAFSVAAWRSWGVMLLEWLPIFALLVAYDYLRGAVSVTSEQAYIQPQLDFDKWLGGGTVPTVWLQDHLFDPFHLHWYDFAAWVVYMTHFFVVWIVAAVIWKIAHHEYRRYATLAVLTTLAAFMGYWLYPAQPPWLAGDLGSMPHVDRVVPLVWGDLGVPAAASMFENGSGLVNLVAAMPSLHASFPFMLLLFFWPAGWWVRIGLGAYTLAMAFTLVYGGEHFVIDALVGYVLTLICFGIVTVLWKVIERRSDRAPAPEAVTAAAEARSAAP</sequence>
<dbReference type="Gene3D" id="1.20.144.10">
    <property type="entry name" value="Phosphatidic acid phosphatase type 2/haloperoxidase"/>
    <property type="match status" value="1"/>
</dbReference>
<evidence type="ECO:0000313" key="7">
    <source>
        <dbReference type="EMBL" id="UGS39016.1"/>
    </source>
</evidence>
<dbReference type="InterPro" id="IPR036938">
    <property type="entry name" value="PAP2/HPO_sf"/>
</dbReference>
<keyword evidence="3 5" id="KW-1133">Transmembrane helix</keyword>
<feature type="transmembrane region" description="Helical" evidence="5">
    <location>
        <begin position="276"/>
        <end position="297"/>
    </location>
</feature>
<dbReference type="EMBL" id="CP087164">
    <property type="protein sequence ID" value="UGS39016.1"/>
    <property type="molecule type" value="Genomic_DNA"/>
</dbReference>
<feature type="transmembrane region" description="Helical" evidence="5">
    <location>
        <begin position="251"/>
        <end position="270"/>
    </location>
</feature>
<keyword evidence="4 5" id="KW-0472">Membrane</keyword>
<dbReference type="InterPro" id="IPR052185">
    <property type="entry name" value="IPC_Synthase-Related"/>
</dbReference>
<reference evidence="7" key="1">
    <citation type="journal article" date="2022" name="Int. J. Syst. Evol. Microbiol.">
        <title>Pseudomonas aegrilactucae sp. nov. and Pseudomonas morbosilactucae sp. nov., pathogens causing bacterial rot of lettuce in Japan.</title>
        <authorList>
            <person name="Sawada H."/>
            <person name="Fujikawa T."/>
            <person name="Satou M."/>
        </authorList>
    </citation>
    <scope>NUCLEOTIDE SEQUENCE</scope>
    <source>
        <strain evidence="7">0166_1</strain>
    </source>
</reference>
<dbReference type="Proteomes" id="UP001162834">
    <property type="component" value="Chromosome"/>
</dbReference>
<dbReference type="SUPFAM" id="SSF48317">
    <property type="entry name" value="Acid phosphatase/Vanadium-dependent haloperoxidase"/>
    <property type="match status" value="1"/>
</dbReference>
<evidence type="ECO:0000256" key="2">
    <source>
        <dbReference type="ARBA" id="ARBA00022692"/>
    </source>
</evidence>
<dbReference type="PANTHER" id="PTHR31310:SF7">
    <property type="entry name" value="PA-PHOSPHATASE RELATED-FAMILY PROTEIN DDB_G0268928"/>
    <property type="match status" value="1"/>
</dbReference>
<feature type="transmembrane region" description="Helical" evidence="5">
    <location>
        <begin position="163"/>
        <end position="181"/>
    </location>
</feature>
<comment type="subcellular location">
    <subcellularLocation>
        <location evidence="1">Membrane</location>
        <topology evidence="1">Multi-pass membrane protein</topology>
    </subcellularLocation>
</comment>
<organism evidence="7 8">
    <name type="scientific">Capillimicrobium parvum</name>
    <dbReference type="NCBI Taxonomy" id="2884022"/>
    <lineage>
        <taxon>Bacteria</taxon>
        <taxon>Bacillati</taxon>
        <taxon>Actinomycetota</taxon>
        <taxon>Thermoleophilia</taxon>
        <taxon>Solirubrobacterales</taxon>
        <taxon>Capillimicrobiaceae</taxon>
        <taxon>Capillimicrobium</taxon>
    </lineage>
</organism>
<name>A0A9E7C2Y4_9ACTN</name>
<evidence type="ECO:0000256" key="5">
    <source>
        <dbReference type="SAM" id="Phobius"/>
    </source>
</evidence>
<feature type="transmembrane region" description="Helical" evidence="5">
    <location>
        <begin position="16"/>
        <end position="33"/>
    </location>
</feature>
<evidence type="ECO:0000256" key="4">
    <source>
        <dbReference type="ARBA" id="ARBA00023136"/>
    </source>
</evidence>
<dbReference type="InterPro" id="IPR026841">
    <property type="entry name" value="Aur1/Ipt1"/>
</dbReference>
<proteinExistence type="predicted"/>
<evidence type="ECO:0000259" key="6">
    <source>
        <dbReference type="Pfam" id="PF14378"/>
    </source>
</evidence>
<feature type="domain" description="Inositolphosphotransferase Aur1/Ipt1" evidence="6">
    <location>
        <begin position="129"/>
        <end position="291"/>
    </location>
</feature>
<dbReference type="GO" id="GO:0016020">
    <property type="term" value="C:membrane"/>
    <property type="evidence" value="ECO:0007669"/>
    <property type="project" value="UniProtKB-SubCell"/>
</dbReference>
<keyword evidence="2 5" id="KW-0812">Transmembrane</keyword>
<dbReference type="KEGG" id="sbae:DSM104329_05448"/>
<protein>
    <recommendedName>
        <fullName evidence="6">Inositolphosphotransferase Aur1/Ipt1 domain-containing protein</fullName>
    </recommendedName>
</protein>